<gene>
    <name evidence="2" type="ORF">SAMN05444362_102399</name>
</gene>
<dbReference type="RefSeq" id="WP_062176978.1">
    <property type="nucleotide sequence ID" value="NZ_BBXL01000002.1"/>
</dbReference>
<evidence type="ECO:0000313" key="2">
    <source>
        <dbReference type="EMBL" id="SHE88358.1"/>
    </source>
</evidence>
<dbReference type="Proteomes" id="UP000184480">
    <property type="component" value="Unassembled WGS sequence"/>
</dbReference>
<reference evidence="3" key="1">
    <citation type="submission" date="2016-11" db="EMBL/GenBank/DDBJ databases">
        <authorList>
            <person name="Varghese N."/>
            <person name="Submissions S."/>
        </authorList>
    </citation>
    <scope>NUCLEOTIDE SEQUENCE [LARGE SCALE GENOMIC DNA]</scope>
    <source>
        <strain evidence="3">DSM 27370</strain>
    </source>
</reference>
<proteinExistence type="predicted"/>
<accession>A0A1M4X4E4</accession>
<dbReference type="AlphaFoldDB" id="A0A1M4X4E4"/>
<evidence type="ECO:0000313" key="3">
    <source>
        <dbReference type="Proteomes" id="UP000184480"/>
    </source>
</evidence>
<organism evidence="2 3">
    <name type="scientific">Dysgonomonas macrotermitis</name>
    <dbReference type="NCBI Taxonomy" id="1346286"/>
    <lineage>
        <taxon>Bacteria</taxon>
        <taxon>Pseudomonadati</taxon>
        <taxon>Bacteroidota</taxon>
        <taxon>Bacteroidia</taxon>
        <taxon>Bacteroidales</taxon>
        <taxon>Dysgonomonadaceae</taxon>
        <taxon>Dysgonomonas</taxon>
    </lineage>
</organism>
<sequence length="164" mass="19451">MTKTLNEYVSIYKTQLGKGDIQKAYTGLVKYILHLKSYLSKRIDKQFTFGNVSPGYMDYTYFAFFDEFLRNKELRFGIVLNHTEIRFELWLMGQNAKTQRKYWDILKATKWNKDQILMPKYSVLEVVLIENPDFNDPDTLSLNIEEKVNHITGEIIQFLKSETK</sequence>
<dbReference type="STRING" id="1346286.SAMN05444362_102399"/>
<keyword evidence="3" id="KW-1185">Reference proteome</keyword>
<dbReference type="InterPro" id="IPR054269">
    <property type="entry name" value="DUF7000"/>
</dbReference>
<dbReference type="Pfam" id="PF22526">
    <property type="entry name" value="DUF7000"/>
    <property type="match status" value="1"/>
</dbReference>
<evidence type="ECO:0000259" key="1">
    <source>
        <dbReference type="Pfam" id="PF22526"/>
    </source>
</evidence>
<name>A0A1M4X4E4_9BACT</name>
<dbReference type="EMBL" id="FQUC01000002">
    <property type="protein sequence ID" value="SHE88358.1"/>
    <property type="molecule type" value="Genomic_DNA"/>
</dbReference>
<protein>
    <recommendedName>
        <fullName evidence="1">DUF7000 domain-containing protein</fullName>
    </recommendedName>
</protein>
<feature type="domain" description="DUF7000" evidence="1">
    <location>
        <begin position="5"/>
        <end position="159"/>
    </location>
</feature>